<dbReference type="PANTHER" id="PTHR45688">
    <property type="match status" value="1"/>
</dbReference>
<dbReference type="Gene3D" id="3.90.1150.10">
    <property type="entry name" value="Aspartate Aminotransferase, domain 1"/>
    <property type="match status" value="1"/>
</dbReference>
<reference evidence="4 5" key="1">
    <citation type="submission" date="2018-07" db="EMBL/GenBank/DDBJ databases">
        <title>The complete nuclear genome of the prasinophyte Chloropicon primus (CCMP1205).</title>
        <authorList>
            <person name="Pombert J.-F."/>
            <person name="Otis C."/>
            <person name="Turmel M."/>
            <person name="Lemieux C."/>
        </authorList>
    </citation>
    <scope>NUCLEOTIDE SEQUENCE [LARGE SCALE GENOMIC DNA]</scope>
    <source>
        <strain evidence="4 5">CCMP1205</strain>
    </source>
</reference>
<organism evidence="4 5">
    <name type="scientific">Chloropicon primus</name>
    <dbReference type="NCBI Taxonomy" id="1764295"/>
    <lineage>
        <taxon>Eukaryota</taxon>
        <taxon>Viridiplantae</taxon>
        <taxon>Chlorophyta</taxon>
        <taxon>Chloropicophyceae</taxon>
        <taxon>Chloropicales</taxon>
        <taxon>Chloropicaceae</taxon>
        <taxon>Chloropicon</taxon>
    </lineage>
</organism>
<dbReference type="AlphaFoldDB" id="A0A5B8MYI7"/>
<evidence type="ECO:0000256" key="2">
    <source>
        <dbReference type="ARBA" id="ARBA00022898"/>
    </source>
</evidence>
<dbReference type="InterPro" id="IPR015422">
    <property type="entry name" value="PyrdxlP-dep_Trfase_small"/>
</dbReference>
<dbReference type="CDD" id="cd00610">
    <property type="entry name" value="OAT_like"/>
    <property type="match status" value="1"/>
</dbReference>
<dbReference type="InterPro" id="IPR011009">
    <property type="entry name" value="Kinase-like_dom_sf"/>
</dbReference>
<dbReference type="GO" id="GO:0008483">
    <property type="term" value="F:transaminase activity"/>
    <property type="evidence" value="ECO:0007669"/>
    <property type="project" value="UniProtKB-KW"/>
</dbReference>
<dbReference type="Pfam" id="PF00202">
    <property type="entry name" value="Aminotran_3"/>
    <property type="match status" value="1"/>
</dbReference>
<dbReference type="GO" id="GO:0030170">
    <property type="term" value="F:pyridoxal phosphate binding"/>
    <property type="evidence" value="ECO:0007669"/>
    <property type="project" value="InterPro"/>
</dbReference>
<evidence type="ECO:0000259" key="3">
    <source>
        <dbReference type="Pfam" id="PF01636"/>
    </source>
</evidence>
<evidence type="ECO:0000313" key="4">
    <source>
        <dbReference type="EMBL" id="QDZ25693.1"/>
    </source>
</evidence>
<name>A0A5B8MYI7_9CHLO</name>
<dbReference type="InterPro" id="IPR015424">
    <property type="entry name" value="PyrdxlP-dep_Trfase"/>
</dbReference>
<dbReference type="STRING" id="1764295.A0A5B8MYI7"/>
<dbReference type="Pfam" id="PF01636">
    <property type="entry name" value="APH"/>
    <property type="match status" value="1"/>
</dbReference>
<dbReference type="OrthoDB" id="10261433at2759"/>
<dbReference type="SUPFAM" id="SSF56112">
    <property type="entry name" value="Protein kinase-like (PK-like)"/>
    <property type="match status" value="1"/>
</dbReference>
<feature type="domain" description="Aminoglycoside phosphotransferase" evidence="3">
    <location>
        <begin position="68"/>
        <end position="305"/>
    </location>
</feature>
<dbReference type="InterPro" id="IPR005814">
    <property type="entry name" value="Aminotrans_3"/>
</dbReference>
<dbReference type="Gene3D" id="3.40.640.10">
    <property type="entry name" value="Type I PLP-dependent aspartate aminotransferase-like (Major domain)"/>
    <property type="match status" value="1"/>
</dbReference>
<accession>A0A5B8MYI7</accession>
<dbReference type="InterPro" id="IPR015421">
    <property type="entry name" value="PyrdxlP-dep_Trfase_major"/>
</dbReference>
<dbReference type="GO" id="GO:0005739">
    <property type="term" value="C:mitochondrion"/>
    <property type="evidence" value="ECO:0007669"/>
    <property type="project" value="TreeGrafter"/>
</dbReference>
<dbReference type="InterPro" id="IPR002575">
    <property type="entry name" value="Aminoglycoside_PTrfase"/>
</dbReference>
<keyword evidence="2" id="KW-0663">Pyridoxal phosphate</keyword>
<evidence type="ECO:0000313" key="5">
    <source>
        <dbReference type="Proteomes" id="UP000316726"/>
    </source>
</evidence>
<protein>
    <submittedName>
        <fullName evidence="4">Class-III aminotransferase</fullName>
    </submittedName>
</protein>
<evidence type="ECO:0000256" key="1">
    <source>
        <dbReference type="ARBA" id="ARBA00008954"/>
    </source>
</evidence>
<dbReference type="Proteomes" id="UP000316726">
    <property type="component" value="Chromosome 18"/>
</dbReference>
<dbReference type="EMBL" id="CP031051">
    <property type="protein sequence ID" value="QDZ25693.1"/>
    <property type="molecule type" value="Genomic_DNA"/>
</dbReference>
<dbReference type="SUPFAM" id="SSF53383">
    <property type="entry name" value="PLP-dependent transferases"/>
    <property type="match status" value="1"/>
</dbReference>
<sequence>MSAGLVAHPVQNQSALLDGGGGGDDVEVDAQAEDWELEPDNGKPKFSCIEAKHIILRHFGLRVPVTKIKELDSERDRNFVVEAESGKKYVLKVSCSSENIGVLEMQEAAWSHLRQRGLHGVPFPVSSIRPKPGRSIVEYKSGNLCRLVEYVEGVPLSELESVSDNAWLQIGRYMGRLSAGLQDFEHDASDRRHCWDLRRGEQVVRDCLPYIGSENRLACLKEAAFVFQSFREEFREEFESLRRSVIHGDCNDNNVITRNGKFECLIDYGDMCLSYTVAELAIACAYASMYPDPLSNIKTLVQAYQLDFKLTDGEAIFLIPLIVHRLCVSCSISSRNSKRNSENEYLQVNSGSAWSSLKYFQSLGSQQVLEFLGHCFPSVLFDRVRYERCWEDSHKPSRTSSGLKSDKTMIRTKSELDLLKEMRTRVMGSNISLLYEDPIHLVSGSGCYLVDEKGKMYLDAVNNVPHVGHSNATVAKAVAEAMQKLNTNTRYIRRDYLEYARDLLATFPPSLEVVYFCNSGSEASDLALRIAREFGHSKKKSDVVVMNGAYHGHTASTIGISPYEFKRLGGKGKPESTHVMPFPDTCRSLHLDGDKESKKVLEAARRSGRKVCAFICESLLSCGGQVILPQGYLKAVYANMKAAGAICIADEVQCGFGRSGEHFWAFQSQEDVLPDIVVLGESIGNGFPLSAVVTTRELADTSANGMEYFNTFGGCNAAIAAGHSVLKVLKEENLQENAKAVGRYLLQELKQITKDCDFVGDVRGLGLFLGIEFVISKEDMLYAPNMAKFIANVFKKRCVLVSTDGMFENVIKIKPPVCFTMQQADTLLRTLRTILEKDLTDDLIAQLREKDLIYNENLKESDREAQSSSGTSVICAGICLASVGILAMSSLIP</sequence>
<keyword evidence="4" id="KW-0032">Aminotransferase</keyword>
<keyword evidence="4" id="KW-0808">Transferase</keyword>
<dbReference type="PANTHER" id="PTHR45688:SF13">
    <property type="entry name" value="ALANINE--GLYOXYLATE AMINOTRANSFERASE 2-LIKE"/>
    <property type="match status" value="1"/>
</dbReference>
<dbReference type="Gene3D" id="3.90.1200.10">
    <property type="match status" value="1"/>
</dbReference>
<comment type="similarity">
    <text evidence="1">Belongs to the class-III pyridoxal-phosphate-dependent aminotransferase family.</text>
</comment>
<proteinExistence type="inferred from homology"/>
<keyword evidence="5" id="KW-1185">Reference proteome</keyword>
<gene>
    <name evidence="4" type="ORF">A3770_18p82110</name>
</gene>